<keyword evidence="2" id="KW-0472">Membrane</keyword>
<dbReference type="AlphaFoldDB" id="A0A484DHH2"/>
<keyword evidence="4" id="KW-1185">Reference proteome</keyword>
<keyword evidence="1" id="KW-0175">Coiled coil</keyword>
<keyword evidence="2" id="KW-0812">Transmembrane</keyword>
<evidence type="ECO:0000313" key="4">
    <source>
        <dbReference type="Proteomes" id="UP000295070"/>
    </source>
</evidence>
<dbReference type="EMBL" id="SCKG01000004">
    <property type="protein sequence ID" value="TDH14120.1"/>
    <property type="molecule type" value="Genomic_DNA"/>
</dbReference>
<feature type="transmembrane region" description="Helical" evidence="2">
    <location>
        <begin position="41"/>
        <end position="64"/>
    </location>
</feature>
<reference evidence="3 4" key="1">
    <citation type="submission" date="2019-01" db="EMBL/GenBank/DDBJ databases">
        <title>A chromosome-scale genome assembly of the yellow perch, Perca flavescens.</title>
        <authorList>
            <person name="Feron R."/>
            <person name="Morvezen R."/>
            <person name="Bestin A."/>
            <person name="Haffray P."/>
            <person name="Klopp C."/>
            <person name="Zahm M."/>
            <person name="Cabau C."/>
            <person name="Roques C."/>
            <person name="Donnadieu C."/>
            <person name="Bouchez O."/>
            <person name="Christie M."/>
            <person name="Larson W."/>
            <person name="Guiguen Y."/>
        </authorList>
    </citation>
    <scope>NUCLEOTIDE SEQUENCE [LARGE SCALE GENOMIC DNA]</scope>
    <source>
        <strain evidence="3">YP-PL-M2</strain>
        <tissue evidence="3">Blood</tissue>
    </source>
</reference>
<dbReference type="Proteomes" id="UP000295070">
    <property type="component" value="Chromosome 4"/>
</dbReference>
<name>A0A484DHH2_PERFV</name>
<feature type="coiled-coil region" evidence="1">
    <location>
        <begin position="104"/>
        <end position="131"/>
    </location>
</feature>
<sequence length="150" mass="16854">MAQELELSDFATSHELQGTKTNSGGTEQSGATPTKRRLLRIGILTLGVLLIVQATLNISLRLFFHSKEDTDQFPFNSSVIADMCQIDQSQQNSTQSCSCCKNLLRRLVRNYQALETERDTLRNKVIQLTRDQTRDGDYSQESGSGIMEYS</sequence>
<keyword evidence="2" id="KW-1133">Transmembrane helix</keyword>
<comment type="caution">
    <text evidence="3">The sequence shown here is derived from an EMBL/GenBank/DDBJ whole genome shotgun (WGS) entry which is preliminary data.</text>
</comment>
<accession>A0A484DHH2</accession>
<protein>
    <submittedName>
        <fullName evidence="3">Uncharacterized protein</fullName>
    </submittedName>
</protein>
<evidence type="ECO:0000256" key="2">
    <source>
        <dbReference type="SAM" id="Phobius"/>
    </source>
</evidence>
<gene>
    <name evidence="3" type="ORF">EPR50_G00042260</name>
</gene>
<proteinExistence type="predicted"/>
<organism evidence="3 4">
    <name type="scientific">Perca flavescens</name>
    <name type="common">American yellow perch</name>
    <name type="synonym">Morone flavescens</name>
    <dbReference type="NCBI Taxonomy" id="8167"/>
    <lineage>
        <taxon>Eukaryota</taxon>
        <taxon>Metazoa</taxon>
        <taxon>Chordata</taxon>
        <taxon>Craniata</taxon>
        <taxon>Vertebrata</taxon>
        <taxon>Euteleostomi</taxon>
        <taxon>Actinopterygii</taxon>
        <taxon>Neopterygii</taxon>
        <taxon>Teleostei</taxon>
        <taxon>Neoteleostei</taxon>
        <taxon>Acanthomorphata</taxon>
        <taxon>Eupercaria</taxon>
        <taxon>Perciformes</taxon>
        <taxon>Percoidei</taxon>
        <taxon>Percidae</taxon>
        <taxon>Percinae</taxon>
        <taxon>Perca</taxon>
    </lineage>
</organism>
<evidence type="ECO:0000256" key="1">
    <source>
        <dbReference type="SAM" id="Coils"/>
    </source>
</evidence>
<evidence type="ECO:0000313" key="3">
    <source>
        <dbReference type="EMBL" id="TDH14120.1"/>
    </source>
</evidence>